<organism evidence="1 2">
    <name type="scientific">Thermothielavioides terrestris</name>
    <dbReference type="NCBI Taxonomy" id="2587410"/>
    <lineage>
        <taxon>Eukaryota</taxon>
        <taxon>Fungi</taxon>
        <taxon>Dikarya</taxon>
        <taxon>Ascomycota</taxon>
        <taxon>Pezizomycotina</taxon>
        <taxon>Sordariomycetes</taxon>
        <taxon>Sordariomycetidae</taxon>
        <taxon>Sordariales</taxon>
        <taxon>Chaetomiaceae</taxon>
        <taxon>Thermothielavioides</taxon>
    </lineage>
</organism>
<name>A0A3S4EW40_9PEZI</name>
<accession>A0A3S4EW40</accession>
<protein>
    <submittedName>
        <fullName evidence="1">38893f57-bacc-43ac-8e36-51d45d5c62f2</fullName>
    </submittedName>
</protein>
<sequence>MNSFYKRLVF</sequence>
<gene>
    <name evidence="1" type="ORF">TT172_LOCUS3143</name>
</gene>
<dbReference type="EMBL" id="OUUZ01000006">
    <property type="protein sequence ID" value="SPQ20724.1"/>
    <property type="molecule type" value="Genomic_DNA"/>
</dbReference>
<reference evidence="1 2" key="1">
    <citation type="submission" date="2018-04" db="EMBL/GenBank/DDBJ databases">
        <authorList>
            <person name="Huttner S."/>
            <person name="Dainat J."/>
        </authorList>
    </citation>
    <scope>NUCLEOTIDE SEQUENCE [LARGE SCALE GENOMIC DNA]</scope>
</reference>
<evidence type="ECO:0000313" key="2">
    <source>
        <dbReference type="Proteomes" id="UP000289323"/>
    </source>
</evidence>
<proteinExistence type="predicted"/>
<dbReference type="Proteomes" id="UP000289323">
    <property type="component" value="Unassembled WGS sequence"/>
</dbReference>
<evidence type="ECO:0000313" key="1">
    <source>
        <dbReference type="EMBL" id="SPQ20724.1"/>
    </source>
</evidence>